<keyword evidence="7 9" id="KW-0378">Hydrolase</keyword>
<evidence type="ECO:0000313" key="14">
    <source>
        <dbReference type="Proteomes" id="UP000199387"/>
    </source>
</evidence>
<keyword evidence="6 9" id="KW-0227">DNA damage</keyword>
<dbReference type="CDD" id="cd10027">
    <property type="entry name" value="UDG-F1-like"/>
    <property type="match status" value="1"/>
</dbReference>
<dbReference type="HAMAP" id="MF_00148">
    <property type="entry name" value="UDG"/>
    <property type="match status" value="1"/>
</dbReference>
<organism evidence="13 14">
    <name type="scientific">Melghirimyces thermohalophilus</name>
    <dbReference type="NCBI Taxonomy" id="1236220"/>
    <lineage>
        <taxon>Bacteria</taxon>
        <taxon>Bacillati</taxon>
        <taxon>Bacillota</taxon>
        <taxon>Bacilli</taxon>
        <taxon>Bacillales</taxon>
        <taxon>Thermoactinomycetaceae</taxon>
        <taxon>Melghirimyces</taxon>
    </lineage>
</organism>
<evidence type="ECO:0000256" key="8">
    <source>
        <dbReference type="ARBA" id="ARBA00023204"/>
    </source>
</evidence>
<dbReference type="FunFam" id="3.40.470.10:FF:000001">
    <property type="entry name" value="Uracil-DNA glycosylase"/>
    <property type="match status" value="1"/>
</dbReference>
<dbReference type="STRING" id="1236220.SAMN04488112_10378"/>
<evidence type="ECO:0000256" key="2">
    <source>
        <dbReference type="ARBA" id="ARBA00002631"/>
    </source>
</evidence>
<evidence type="ECO:0000256" key="11">
    <source>
        <dbReference type="RuleBase" id="RU003780"/>
    </source>
</evidence>
<dbReference type="Gene3D" id="3.40.470.10">
    <property type="entry name" value="Uracil-DNA glycosylase-like domain"/>
    <property type="match status" value="1"/>
</dbReference>
<evidence type="ECO:0000256" key="7">
    <source>
        <dbReference type="ARBA" id="ARBA00022801"/>
    </source>
</evidence>
<evidence type="ECO:0000256" key="10">
    <source>
        <dbReference type="PROSITE-ProRule" id="PRU10072"/>
    </source>
</evidence>
<dbReference type="PANTHER" id="PTHR11264">
    <property type="entry name" value="URACIL-DNA GLYCOSYLASE"/>
    <property type="match status" value="1"/>
</dbReference>
<reference evidence="13 14" key="1">
    <citation type="submission" date="2016-10" db="EMBL/GenBank/DDBJ databases">
        <authorList>
            <person name="de Groot N.N."/>
        </authorList>
    </citation>
    <scope>NUCLEOTIDE SEQUENCE [LARGE SCALE GENOMIC DNA]</scope>
    <source>
        <strain evidence="13 14">DSM 45514</strain>
    </source>
</reference>
<dbReference type="GO" id="GO:0005737">
    <property type="term" value="C:cytoplasm"/>
    <property type="evidence" value="ECO:0007669"/>
    <property type="project" value="UniProtKB-SubCell"/>
</dbReference>
<dbReference type="SMART" id="SM00987">
    <property type="entry name" value="UreE_C"/>
    <property type="match status" value="1"/>
</dbReference>
<evidence type="ECO:0000313" key="13">
    <source>
        <dbReference type="EMBL" id="SDC10811.1"/>
    </source>
</evidence>
<dbReference type="GO" id="GO:0097510">
    <property type="term" value="P:base-excision repair, AP site formation via deaminated base removal"/>
    <property type="evidence" value="ECO:0007669"/>
    <property type="project" value="TreeGrafter"/>
</dbReference>
<keyword evidence="9" id="KW-0963">Cytoplasm</keyword>
<dbReference type="PANTHER" id="PTHR11264:SF0">
    <property type="entry name" value="URACIL-DNA GLYCOSYLASE"/>
    <property type="match status" value="1"/>
</dbReference>
<evidence type="ECO:0000256" key="5">
    <source>
        <dbReference type="ARBA" id="ARBA00018429"/>
    </source>
</evidence>
<comment type="similarity">
    <text evidence="3 9 11">Belongs to the uracil-DNA glycosylase (UDG) superfamily. UNG family.</text>
</comment>
<name>A0A1G6IWN3_9BACL</name>
<dbReference type="Proteomes" id="UP000199387">
    <property type="component" value="Unassembled WGS sequence"/>
</dbReference>
<dbReference type="NCBIfam" id="NF003588">
    <property type="entry name" value="PRK05254.1-1"/>
    <property type="match status" value="1"/>
</dbReference>
<dbReference type="SUPFAM" id="SSF52141">
    <property type="entry name" value="Uracil-DNA glycosylase-like"/>
    <property type="match status" value="1"/>
</dbReference>
<dbReference type="NCBIfam" id="NF003591">
    <property type="entry name" value="PRK05254.1-4"/>
    <property type="match status" value="1"/>
</dbReference>
<dbReference type="InterPro" id="IPR005122">
    <property type="entry name" value="Uracil-DNA_glycosylase-like"/>
</dbReference>
<evidence type="ECO:0000256" key="6">
    <source>
        <dbReference type="ARBA" id="ARBA00022763"/>
    </source>
</evidence>
<comment type="subcellular location">
    <subcellularLocation>
        <location evidence="9">Cytoplasm</location>
    </subcellularLocation>
</comment>
<evidence type="ECO:0000256" key="4">
    <source>
        <dbReference type="ARBA" id="ARBA00012030"/>
    </source>
</evidence>
<dbReference type="GO" id="GO:0004844">
    <property type="term" value="F:uracil DNA N-glycosylase activity"/>
    <property type="evidence" value="ECO:0007669"/>
    <property type="project" value="UniProtKB-UniRule"/>
</dbReference>
<protein>
    <recommendedName>
        <fullName evidence="5 9">Uracil-DNA glycosylase</fullName>
        <shortName evidence="9">UDG</shortName>
        <ecNumber evidence="4 9">3.2.2.27</ecNumber>
    </recommendedName>
</protein>
<dbReference type="NCBIfam" id="TIGR00628">
    <property type="entry name" value="ung"/>
    <property type="match status" value="1"/>
</dbReference>
<comment type="function">
    <text evidence="2 9 11">Excises uracil residues from the DNA which can arise as a result of misincorporation of dUMP residues by DNA polymerase or due to deamination of cytosine.</text>
</comment>
<keyword evidence="8 9" id="KW-0234">DNA repair</keyword>
<feature type="active site" description="Proton acceptor" evidence="9 10">
    <location>
        <position position="65"/>
    </location>
</feature>
<dbReference type="InterPro" id="IPR018085">
    <property type="entry name" value="Ura-DNA_Glyclase_AS"/>
</dbReference>
<dbReference type="EC" id="3.2.2.27" evidence="4 9"/>
<feature type="domain" description="Uracil-DNA glycosylase-like" evidence="12">
    <location>
        <begin position="50"/>
        <end position="210"/>
    </location>
</feature>
<dbReference type="NCBIfam" id="NF003589">
    <property type="entry name" value="PRK05254.1-2"/>
    <property type="match status" value="1"/>
</dbReference>
<evidence type="ECO:0000256" key="9">
    <source>
        <dbReference type="HAMAP-Rule" id="MF_00148"/>
    </source>
</evidence>
<evidence type="ECO:0000256" key="3">
    <source>
        <dbReference type="ARBA" id="ARBA00008184"/>
    </source>
</evidence>
<dbReference type="RefSeq" id="WP_091566474.1">
    <property type="nucleotide sequence ID" value="NZ_FMZA01000003.1"/>
</dbReference>
<dbReference type="Pfam" id="PF03167">
    <property type="entry name" value="UDG"/>
    <property type="match status" value="1"/>
</dbReference>
<dbReference type="NCBIfam" id="NF003592">
    <property type="entry name" value="PRK05254.1-5"/>
    <property type="match status" value="1"/>
</dbReference>
<sequence>MAFSLPNDWKTVMSDELEQPYMRELYHFLQSERRQHPVFPPEEDLFSALALTPYQQVKVLLLGQDPYHREGQAHGLSFSVRPGVPLPPSLKNIFKELQADVGISIPKHGHLTSWARQGVLMLNTVLTVRAHQPHSHKNKGWETFTDAIIRKVNQKEDPVVFVLWGNPAKKKKKWIDTERHTVIESAHPSPLSARRGFFGSRPFSAINRALRAAGHREIDWTIPDLDSKRAH</sequence>
<dbReference type="EMBL" id="FMZA01000003">
    <property type="protein sequence ID" value="SDC10811.1"/>
    <property type="molecule type" value="Genomic_DNA"/>
</dbReference>
<dbReference type="InterPro" id="IPR002043">
    <property type="entry name" value="UDG_fam1"/>
</dbReference>
<proteinExistence type="inferred from homology"/>
<evidence type="ECO:0000259" key="12">
    <source>
        <dbReference type="SMART" id="SM00986"/>
    </source>
</evidence>
<evidence type="ECO:0000256" key="1">
    <source>
        <dbReference type="ARBA" id="ARBA00001400"/>
    </source>
</evidence>
<dbReference type="PROSITE" id="PS00130">
    <property type="entry name" value="U_DNA_GLYCOSYLASE"/>
    <property type="match status" value="1"/>
</dbReference>
<dbReference type="OrthoDB" id="9804372at2"/>
<keyword evidence="14" id="KW-1185">Reference proteome</keyword>
<comment type="catalytic activity">
    <reaction evidence="1 9 11">
        <text>Hydrolyzes single-stranded DNA or mismatched double-stranded DNA and polynucleotides, releasing free uracil.</text>
        <dbReference type="EC" id="3.2.2.27"/>
    </reaction>
</comment>
<dbReference type="AlphaFoldDB" id="A0A1G6IWN3"/>
<dbReference type="InterPro" id="IPR036895">
    <property type="entry name" value="Uracil-DNA_glycosylase-like_sf"/>
</dbReference>
<gene>
    <name evidence="9" type="primary">ung</name>
    <name evidence="13" type="ORF">SAMN04488112_10378</name>
</gene>
<dbReference type="SMART" id="SM00986">
    <property type="entry name" value="UDG"/>
    <property type="match status" value="1"/>
</dbReference>
<accession>A0A1G6IWN3</accession>